<evidence type="ECO:0000256" key="2">
    <source>
        <dbReference type="SAM" id="Phobius"/>
    </source>
</evidence>
<dbReference type="EMBL" id="FQVC01000016">
    <property type="protein sequence ID" value="SHF88708.1"/>
    <property type="molecule type" value="Genomic_DNA"/>
</dbReference>
<evidence type="ECO:0000313" key="3">
    <source>
        <dbReference type="EMBL" id="SHF88708.1"/>
    </source>
</evidence>
<evidence type="ECO:0000313" key="4">
    <source>
        <dbReference type="Proteomes" id="UP000184533"/>
    </source>
</evidence>
<feature type="region of interest" description="Disordered" evidence="1">
    <location>
        <begin position="1"/>
        <end position="28"/>
    </location>
</feature>
<gene>
    <name evidence="3" type="ORF">SAMN02745223_03803</name>
</gene>
<dbReference type="Proteomes" id="UP000184533">
    <property type="component" value="Unassembled WGS sequence"/>
</dbReference>
<keyword evidence="2" id="KW-0472">Membrane</keyword>
<organism evidence="3 4">
    <name type="scientific">Devosia limi DSM 17137</name>
    <dbReference type="NCBI Taxonomy" id="1121477"/>
    <lineage>
        <taxon>Bacteria</taxon>
        <taxon>Pseudomonadati</taxon>
        <taxon>Pseudomonadota</taxon>
        <taxon>Alphaproteobacteria</taxon>
        <taxon>Hyphomicrobiales</taxon>
        <taxon>Devosiaceae</taxon>
        <taxon>Devosia</taxon>
    </lineage>
</organism>
<evidence type="ECO:0000256" key="1">
    <source>
        <dbReference type="SAM" id="MobiDB-lite"/>
    </source>
</evidence>
<dbReference type="AlphaFoldDB" id="A0A1M5FBC7"/>
<sequence>MEETSTVKPVSKSAPGAHDPSPETAPASRTTLAPRLLSFAVGLAAIGAIAASTWVYVATQRDIVRMSTDIAQIRLSLELFGRQQPGGGAPAPSLDQRLLDLSNRLAILEDSWRNQPAAALPAIGTGATSAGPTSDCMPAGTRFLVASGDEYPICGTTGIIAVTSVNPGYVVFQDGTTIANGGNAGLKGTACTLAVVSSSADGMDGYAELRVSC</sequence>
<keyword evidence="2" id="KW-1133">Transmembrane helix</keyword>
<feature type="transmembrane region" description="Helical" evidence="2">
    <location>
        <begin position="36"/>
        <end position="57"/>
    </location>
</feature>
<proteinExistence type="predicted"/>
<reference evidence="3 4" key="1">
    <citation type="submission" date="2016-11" db="EMBL/GenBank/DDBJ databases">
        <authorList>
            <person name="Jaros S."/>
            <person name="Januszkiewicz K."/>
            <person name="Wedrychowicz H."/>
        </authorList>
    </citation>
    <scope>NUCLEOTIDE SEQUENCE [LARGE SCALE GENOMIC DNA]</scope>
    <source>
        <strain evidence="3 4">DSM 17137</strain>
    </source>
</reference>
<accession>A0A1M5FBC7</accession>
<keyword evidence="2" id="KW-0812">Transmembrane</keyword>
<name>A0A1M5FBC7_9HYPH</name>
<protein>
    <submittedName>
        <fullName evidence="3">Uncharacterized protein</fullName>
    </submittedName>
</protein>